<dbReference type="GO" id="GO:0005829">
    <property type="term" value="C:cytosol"/>
    <property type="evidence" value="ECO:0007669"/>
    <property type="project" value="GOC"/>
</dbReference>
<dbReference type="Pfam" id="PF06814">
    <property type="entry name" value="GOST_TM"/>
    <property type="match status" value="1"/>
</dbReference>
<evidence type="ECO:0000256" key="9">
    <source>
        <dbReference type="SAM" id="MobiDB-lite"/>
    </source>
</evidence>
<evidence type="ECO:0000313" key="15">
    <source>
        <dbReference type="Proteomes" id="UP000291343"/>
    </source>
</evidence>
<evidence type="ECO:0000256" key="1">
    <source>
        <dbReference type="ARBA" id="ARBA00004653"/>
    </source>
</evidence>
<comment type="subcellular location">
    <subcellularLocation>
        <location evidence="1">Golgi apparatus membrane</location>
        <topology evidence="1">Multi-pass membrane protein</topology>
    </subcellularLocation>
</comment>
<feature type="transmembrane region" description="Helical" evidence="10">
    <location>
        <begin position="440"/>
        <end position="457"/>
    </location>
</feature>
<evidence type="ECO:0000259" key="13">
    <source>
        <dbReference type="Pfam" id="PF21901"/>
    </source>
</evidence>
<keyword evidence="5" id="KW-0333">Golgi apparatus</keyword>
<feature type="region of interest" description="Disordered" evidence="9">
    <location>
        <begin position="493"/>
        <end position="532"/>
    </location>
</feature>
<feature type="region of interest" description="Disordered" evidence="9">
    <location>
        <begin position="148"/>
        <end position="174"/>
    </location>
</feature>
<gene>
    <name evidence="14" type="ORF">LSTR_LSTR001194</name>
</gene>
<feature type="compositionally biased region" description="Polar residues" evidence="9">
    <location>
        <begin position="499"/>
        <end position="513"/>
    </location>
</feature>
<dbReference type="GO" id="GO:0000139">
    <property type="term" value="C:Golgi membrane"/>
    <property type="evidence" value="ECO:0007669"/>
    <property type="project" value="UniProtKB-SubCell"/>
</dbReference>
<feature type="transmembrane region" description="Helical" evidence="10">
    <location>
        <begin position="300"/>
        <end position="316"/>
    </location>
</feature>
<comment type="caution">
    <text evidence="14">The sequence shown here is derived from an EMBL/GenBank/DDBJ whole genome shotgun (WGS) entry which is preliminary data.</text>
</comment>
<proteinExistence type="inferred from homology"/>
<evidence type="ECO:0000256" key="11">
    <source>
        <dbReference type="SAM" id="SignalP"/>
    </source>
</evidence>
<dbReference type="InterPro" id="IPR009637">
    <property type="entry name" value="GPR107/GPR108-like"/>
</dbReference>
<name>A0A482X1P9_LAOST</name>
<dbReference type="InterPro" id="IPR054101">
    <property type="entry name" value="TMEM87A/B_GOLD"/>
</dbReference>
<dbReference type="PANTHER" id="PTHR21229">
    <property type="entry name" value="LUNG SEVEN TRANSMEMBRANE RECEPTOR"/>
    <property type="match status" value="1"/>
</dbReference>
<dbReference type="FunCoup" id="A0A482X1P9">
    <property type="interactions" value="2283"/>
</dbReference>
<evidence type="ECO:0000313" key="14">
    <source>
        <dbReference type="EMBL" id="RZF39673.1"/>
    </source>
</evidence>
<dbReference type="PANTHER" id="PTHR21229:SF1">
    <property type="entry name" value="GH17801P"/>
    <property type="match status" value="1"/>
</dbReference>
<feature type="transmembrane region" description="Helical" evidence="10">
    <location>
        <begin position="252"/>
        <end position="272"/>
    </location>
</feature>
<keyword evidence="4 10" id="KW-1133">Transmembrane helix</keyword>
<dbReference type="AlphaFoldDB" id="A0A482X1P9"/>
<feature type="signal peptide" evidence="11">
    <location>
        <begin position="1"/>
        <end position="25"/>
    </location>
</feature>
<dbReference type="GO" id="GO:0042147">
    <property type="term" value="P:retrograde transport, endosome to Golgi"/>
    <property type="evidence" value="ECO:0007669"/>
    <property type="project" value="TreeGrafter"/>
</dbReference>
<sequence>MCQISIYLSICLAVLCFTISPTTSAFPDPGKWELQLTDSSRGVTIGKSLFKKSTIRITAHCDRAQNNKVSIIWYVGQSGCWKNGVLQNYPELERNPEYYGLLQNASNVREMPEMVTECECSNHSIPCELKQYIPPQAQYTEQPKDLPQNAESVDKMPHLDDSPSNTELKPSKRPTYVTPADGFYMLTVEMAHEDNSNFEVTLNIEMFGEHGYLSAGDWPLLPFYGSMCLVYVAYGLGWLTVSFLQWRDLLRIQFWIGGVILLGMLEKAVFYAEYQNVNSTGQPVPAAVLVAELVSCGKRTLARMLVIIVSLGFGIVKPRLGAMLHRVVGTGVLYFVLAASEAYVQVMRSKSDPANQLLMANVPLAVLDSAICWWIFTSLVQTTRTLRLRRNLIKLTLYQHFTATLTVAVFSSIIFMLYSIRTHHFTECFQDWQALWVDEAFWRLLFSVILLVIMILWRPTNNNQRYAFTPLLDAPEDDDDDEEEQFINNAYGVKMRAPTSGNSSPKQKTSTNSLEEDLKWVEDNIPTSLADR</sequence>
<keyword evidence="15" id="KW-1185">Reference proteome</keyword>
<dbReference type="InParanoid" id="A0A482X1P9"/>
<organism evidence="14 15">
    <name type="scientific">Laodelphax striatellus</name>
    <name type="common">Small brown planthopper</name>
    <name type="synonym">Delphax striatella</name>
    <dbReference type="NCBI Taxonomy" id="195883"/>
    <lineage>
        <taxon>Eukaryota</taxon>
        <taxon>Metazoa</taxon>
        <taxon>Ecdysozoa</taxon>
        <taxon>Arthropoda</taxon>
        <taxon>Hexapoda</taxon>
        <taxon>Insecta</taxon>
        <taxon>Pterygota</taxon>
        <taxon>Neoptera</taxon>
        <taxon>Paraneoptera</taxon>
        <taxon>Hemiptera</taxon>
        <taxon>Auchenorrhyncha</taxon>
        <taxon>Fulgoroidea</taxon>
        <taxon>Delphacidae</taxon>
        <taxon>Criomorphinae</taxon>
        <taxon>Laodelphax</taxon>
    </lineage>
</organism>
<feature type="domain" description="TMEM87A/B GOLD" evidence="13">
    <location>
        <begin position="27"/>
        <end position="189"/>
    </location>
</feature>
<accession>A0A482X1P9</accession>
<evidence type="ECO:0000256" key="8">
    <source>
        <dbReference type="ARBA" id="ARBA00044946"/>
    </source>
</evidence>
<comment type="similarity">
    <text evidence="8">Belongs to the LU7TM family. TMEM87 subfamily.</text>
</comment>
<feature type="transmembrane region" description="Helical" evidence="10">
    <location>
        <begin position="323"/>
        <end position="344"/>
    </location>
</feature>
<evidence type="ECO:0000256" key="2">
    <source>
        <dbReference type="ARBA" id="ARBA00022692"/>
    </source>
</evidence>
<keyword evidence="6 10" id="KW-0472">Membrane</keyword>
<evidence type="ECO:0008006" key="16">
    <source>
        <dbReference type="Google" id="ProtNLM"/>
    </source>
</evidence>
<feature type="transmembrane region" description="Helical" evidence="10">
    <location>
        <begin position="356"/>
        <end position="376"/>
    </location>
</feature>
<evidence type="ECO:0000256" key="3">
    <source>
        <dbReference type="ARBA" id="ARBA00022729"/>
    </source>
</evidence>
<keyword evidence="2 10" id="KW-0812">Transmembrane</keyword>
<dbReference type="OrthoDB" id="19932at2759"/>
<evidence type="ECO:0000256" key="5">
    <source>
        <dbReference type="ARBA" id="ARBA00023034"/>
    </source>
</evidence>
<protein>
    <recommendedName>
        <fullName evidence="16">Transmembrane protein 87A</fullName>
    </recommendedName>
</protein>
<dbReference type="Pfam" id="PF21901">
    <property type="entry name" value="TMEM87A-B_GOLD"/>
    <property type="match status" value="1"/>
</dbReference>
<evidence type="ECO:0000256" key="10">
    <source>
        <dbReference type="SAM" id="Phobius"/>
    </source>
</evidence>
<evidence type="ECO:0000256" key="6">
    <source>
        <dbReference type="ARBA" id="ARBA00023136"/>
    </source>
</evidence>
<keyword evidence="3 11" id="KW-0732">Signal</keyword>
<dbReference type="SMR" id="A0A482X1P9"/>
<feature type="chain" id="PRO_5019799323" description="Transmembrane protein 87A" evidence="11">
    <location>
        <begin position="26"/>
        <end position="532"/>
    </location>
</feature>
<feature type="compositionally biased region" description="Basic and acidic residues" evidence="9">
    <location>
        <begin position="152"/>
        <end position="161"/>
    </location>
</feature>
<keyword evidence="7" id="KW-0325">Glycoprotein</keyword>
<dbReference type="EMBL" id="QKKF02019844">
    <property type="protein sequence ID" value="RZF39673.1"/>
    <property type="molecule type" value="Genomic_DNA"/>
</dbReference>
<reference evidence="14 15" key="1">
    <citation type="journal article" date="2017" name="Gigascience">
        <title>Genome sequence of the small brown planthopper, Laodelphax striatellus.</title>
        <authorList>
            <person name="Zhu J."/>
            <person name="Jiang F."/>
            <person name="Wang X."/>
            <person name="Yang P."/>
            <person name="Bao Y."/>
            <person name="Zhao W."/>
            <person name="Wang W."/>
            <person name="Lu H."/>
            <person name="Wang Q."/>
            <person name="Cui N."/>
            <person name="Li J."/>
            <person name="Chen X."/>
            <person name="Luo L."/>
            <person name="Yu J."/>
            <person name="Kang L."/>
            <person name="Cui F."/>
        </authorList>
    </citation>
    <scope>NUCLEOTIDE SEQUENCE [LARGE SCALE GENOMIC DNA]</scope>
    <source>
        <strain evidence="14">Lst14</strain>
    </source>
</reference>
<evidence type="ECO:0000256" key="7">
    <source>
        <dbReference type="ARBA" id="ARBA00023180"/>
    </source>
</evidence>
<evidence type="ECO:0000256" key="4">
    <source>
        <dbReference type="ARBA" id="ARBA00022989"/>
    </source>
</evidence>
<feature type="domain" description="GOST seven transmembrane" evidence="12">
    <location>
        <begin position="219"/>
        <end position="464"/>
    </location>
</feature>
<feature type="transmembrane region" description="Helical" evidence="10">
    <location>
        <begin position="397"/>
        <end position="420"/>
    </location>
</feature>
<evidence type="ECO:0000259" key="12">
    <source>
        <dbReference type="Pfam" id="PF06814"/>
    </source>
</evidence>
<dbReference type="InterPro" id="IPR053937">
    <property type="entry name" value="GOST_TM"/>
</dbReference>
<dbReference type="STRING" id="195883.A0A482X1P9"/>
<feature type="transmembrane region" description="Helical" evidence="10">
    <location>
        <begin position="221"/>
        <end position="240"/>
    </location>
</feature>
<dbReference type="Proteomes" id="UP000291343">
    <property type="component" value="Unassembled WGS sequence"/>
</dbReference>